<evidence type="ECO:0000313" key="2">
    <source>
        <dbReference type="Proteomes" id="UP000219338"/>
    </source>
</evidence>
<reference evidence="2" key="1">
    <citation type="journal article" date="2017" name="Nat. Ecol. Evol.">
        <title>Genome expansion and lineage-specific genetic innovations in the forest pathogenic fungi Armillaria.</title>
        <authorList>
            <person name="Sipos G."/>
            <person name="Prasanna A.N."/>
            <person name="Walter M.C."/>
            <person name="O'Connor E."/>
            <person name="Balint B."/>
            <person name="Krizsan K."/>
            <person name="Kiss B."/>
            <person name="Hess J."/>
            <person name="Varga T."/>
            <person name="Slot J."/>
            <person name="Riley R."/>
            <person name="Boka B."/>
            <person name="Rigling D."/>
            <person name="Barry K."/>
            <person name="Lee J."/>
            <person name="Mihaltcheva S."/>
            <person name="LaButti K."/>
            <person name="Lipzen A."/>
            <person name="Waldron R."/>
            <person name="Moloney N.M."/>
            <person name="Sperisen C."/>
            <person name="Kredics L."/>
            <person name="Vagvoelgyi C."/>
            <person name="Patrignani A."/>
            <person name="Fitzpatrick D."/>
            <person name="Nagy I."/>
            <person name="Doyle S."/>
            <person name="Anderson J.B."/>
            <person name="Grigoriev I.V."/>
            <person name="Gueldener U."/>
            <person name="Muensterkoetter M."/>
            <person name="Nagy L.G."/>
        </authorList>
    </citation>
    <scope>NUCLEOTIDE SEQUENCE [LARGE SCALE GENOMIC DNA]</scope>
    <source>
        <strain evidence="2">C18/9</strain>
    </source>
</reference>
<keyword evidence="2" id="KW-1185">Reference proteome</keyword>
<dbReference type="AlphaFoldDB" id="A0A284RH56"/>
<proteinExistence type="predicted"/>
<accession>A0A284RH56</accession>
<evidence type="ECO:0000313" key="1">
    <source>
        <dbReference type="EMBL" id="SJL08085.1"/>
    </source>
</evidence>
<dbReference type="EMBL" id="FUEG01000009">
    <property type="protein sequence ID" value="SJL08085.1"/>
    <property type="molecule type" value="Genomic_DNA"/>
</dbReference>
<sequence>MRDRRERGLRSQARRQDVCYAVSLCGRLEFEYDGIPVHSWSGIWCRVASRGANFVYGLGYSLVRLFGGMADPQQQASAFLLGKFN</sequence>
<name>A0A284RH56_ARMOS</name>
<dbReference type="Proteomes" id="UP000219338">
    <property type="component" value="Unassembled WGS sequence"/>
</dbReference>
<organism evidence="1 2">
    <name type="scientific">Armillaria ostoyae</name>
    <name type="common">Armillaria root rot fungus</name>
    <dbReference type="NCBI Taxonomy" id="47428"/>
    <lineage>
        <taxon>Eukaryota</taxon>
        <taxon>Fungi</taxon>
        <taxon>Dikarya</taxon>
        <taxon>Basidiomycota</taxon>
        <taxon>Agaricomycotina</taxon>
        <taxon>Agaricomycetes</taxon>
        <taxon>Agaricomycetidae</taxon>
        <taxon>Agaricales</taxon>
        <taxon>Marasmiineae</taxon>
        <taxon>Physalacriaceae</taxon>
        <taxon>Armillaria</taxon>
    </lineage>
</organism>
<gene>
    <name evidence="1" type="ORF">ARMOST_11447</name>
</gene>
<protein>
    <submittedName>
        <fullName evidence="1">Uncharacterized protein</fullName>
    </submittedName>
</protein>